<evidence type="ECO:0000256" key="5">
    <source>
        <dbReference type="ARBA" id="ARBA00022692"/>
    </source>
</evidence>
<evidence type="ECO:0000313" key="14">
    <source>
        <dbReference type="Proteomes" id="UP000719412"/>
    </source>
</evidence>
<keyword evidence="11 12" id="KW-0407">Ion channel</keyword>
<evidence type="ECO:0000256" key="8">
    <source>
        <dbReference type="ARBA" id="ARBA00022989"/>
    </source>
</evidence>
<evidence type="ECO:0000256" key="10">
    <source>
        <dbReference type="ARBA" id="ARBA00023136"/>
    </source>
</evidence>
<dbReference type="PRINTS" id="PR01262">
    <property type="entry name" value="INNEXIN"/>
</dbReference>
<feature type="transmembrane region" description="Helical" evidence="12">
    <location>
        <begin position="632"/>
        <end position="661"/>
    </location>
</feature>
<feature type="transmembrane region" description="Helical" evidence="12">
    <location>
        <begin position="548"/>
        <end position="569"/>
    </location>
</feature>
<dbReference type="PANTHER" id="PTHR11893:SF38">
    <property type="entry name" value="INNEXIN INX7"/>
    <property type="match status" value="1"/>
</dbReference>
<keyword evidence="9 12" id="KW-0406">Ion transport</keyword>
<evidence type="ECO:0000256" key="1">
    <source>
        <dbReference type="ARBA" id="ARBA00004610"/>
    </source>
</evidence>
<evidence type="ECO:0000256" key="7">
    <source>
        <dbReference type="ARBA" id="ARBA00022949"/>
    </source>
</evidence>
<dbReference type="Proteomes" id="UP000719412">
    <property type="component" value="Unassembled WGS sequence"/>
</dbReference>
<evidence type="ECO:0000313" key="13">
    <source>
        <dbReference type="EMBL" id="KAH0811636.1"/>
    </source>
</evidence>
<reference evidence="13" key="1">
    <citation type="journal article" date="2020" name="J Insects Food Feed">
        <title>The yellow mealworm (Tenebrio molitor) genome: a resource for the emerging insects as food and feed industry.</title>
        <authorList>
            <person name="Eriksson T."/>
            <person name="Andere A."/>
            <person name="Kelstrup H."/>
            <person name="Emery V."/>
            <person name="Picard C."/>
        </authorList>
    </citation>
    <scope>NUCLEOTIDE SEQUENCE</scope>
    <source>
        <strain evidence="13">Stoneville</strain>
        <tissue evidence="13">Whole head</tissue>
    </source>
</reference>
<comment type="similarity">
    <text evidence="12">Belongs to the pannexin family.</text>
</comment>
<dbReference type="GO" id="GO:0005886">
    <property type="term" value="C:plasma membrane"/>
    <property type="evidence" value="ECO:0007669"/>
    <property type="project" value="UniProtKB-SubCell"/>
</dbReference>
<evidence type="ECO:0000256" key="2">
    <source>
        <dbReference type="ARBA" id="ARBA00004651"/>
    </source>
</evidence>
<comment type="function">
    <text evidence="12">Structural component of the gap junctions.</text>
</comment>
<protein>
    <recommendedName>
        <fullName evidence="12">Innexin</fullName>
    </recommendedName>
</protein>
<proteinExistence type="inferred from homology"/>
<feature type="transmembrane region" description="Helical" evidence="12">
    <location>
        <begin position="114"/>
        <end position="136"/>
    </location>
</feature>
<accession>A0A8J6HC47</accession>
<keyword evidence="7" id="KW-0965">Cell junction</keyword>
<sequence length="1405" mass="161157">MLTTFETISKNFKIKPQNYYIDNWIFQMHYRVTTLIFLVATIMVTSRQYIGEHIKCISDKGVPEHVMNTFCFFTTTFTVVKHYDDDLVAKGHVAHPGVGSYGFNSTEPIQRHAYYQWVPFVLFGQAIMFHLTHLLWKKFEGRRLRRLIDGLRYGAFSLLETEVQVKDKKIPTKDKKVEFMKKIREAFIKRIYFNKSWSRWLVFCEILNVFNVVLQVYITDQFLDKQFFTLGVDLMNDGLAQTVTVLDEVFPKVTKCTFHKYGPSGSIQLHDAMCVMALNIINEKIYIFLWFWFIFLFAISCLAVLWRLVTILMHARSKKFNQIVFATSCPGKLNPWNMLTVTQRCDFTDWLFLKYLAKNMDGLVFKELFLGLAEDLEENKRPLISLESDEEAVTSREYMGEHIQCITDIKENGFQKVVDTFCFFTSTFSVVNDEDASGSDLGFMGHPGIAPFGIGSKQTIRRHMYYQWVPFLLFGQAIMFYLTHLLWKSLEDGRMAKLVSGLTHSKFSVLEKEVEVDGEVVPTREQKKNCIRRIKTSFMERISLNRSWSAWFFFCEVLNFLNVMLQIYITHKFLGNQFYTLGPKVVRDGSHILEEVFPKVTKCTFHKYGPSGSIQVHDALCVMALNIINEKIYVFLWFWLVLLFAISCLILVWRLVTFLFFSRCMLLNRLVFGHAKLYYWNLNIVVRQCSYNDWFLLKYLSKNMDGMSFRDVKNRGPYGASCGAPGVRFVETNLRDARLLVEACWSLAHHVVHNCKISLINWPINLSPSSRLHQLLELLRGILKKSLSLSPTRPPFPNEDQDKRISCLYFHHQQVTATGWVSNGHPICYQGNQLATARPSALSSRAVAAADCIPQPGLFAAKRNAGALWDCAIELGLREARLVVATLQDSRVEAGFGAEELVMQFRDHLDRLSGRPRSPPRPASKIAITYTACPRNRQLRNSISSRSARHRRWCLLSSFVGWPTSALLSFFTKKNEIDDKRGPSRRTWIGCEDAASDGRGILMGFARWLKMRRKIKVARVVDKENWRIFEQTKLFWKAVSRSWFAFDGFLNQDNAVNCRKMFPRERVEIKSKQFCTEKRISVNSPDRHHLDGRCAAVPPLSGPPTAVPSQRRSGFPLDSAATLQLGRTNPEEASITALMCPLGLQPDMHIKRFRVLLDCDVAPHPWTRDEKQIITQIPPVLASPLKFLKPVPPRDVVTFGRGHGRYRTSKADQSTIGRESKNGSWFVDCSGGSGGGSNKSRGQHSVASYATQCVRRLVLYYKQNTNNRKQLLHVTEDVRTCDETVRERRVNRVIFGKSRARPNQHDIVVDSAVFRMHNLFTTALLMACSLIITASQYVGSPIQCIVDGLPGHVVNTFCWISSTFTMPDAFKRQGKVSGFDPIMRVQIYVLAPKTIISESNNKMAG</sequence>
<keyword evidence="6" id="KW-0303">Gap junction</keyword>
<evidence type="ECO:0000256" key="11">
    <source>
        <dbReference type="ARBA" id="ARBA00023303"/>
    </source>
</evidence>
<keyword evidence="4" id="KW-1003">Cell membrane</keyword>
<keyword evidence="5 12" id="KW-0812">Transmembrane</keyword>
<comment type="caution">
    <text evidence="13">The sequence shown here is derived from an EMBL/GenBank/DDBJ whole genome shotgun (WGS) entry which is preliminary data.</text>
</comment>
<feature type="transmembrane region" description="Helical" evidence="12">
    <location>
        <begin position="285"/>
        <end position="309"/>
    </location>
</feature>
<evidence type="ECO:0000256" key="9">
    <source>
        <dbReference type="ARBA" id="ARBA00023065"/>
    </source>
</evidence>
<reference evidence="13" key="2">
    <citation type="submission" date="2021-08" db="EMBL/GenBank/DDBJ databases">
        <authorList>
            <person name="Eriksson T."/>
        </authorList>
    </citation>
    <scope>NUCLEOTIDE SEQUENCE</scope>
    <source>
        <strain evidence="13">Stoneville</strain>
        <tissue evidence="13">Whole head</tissue>
    </source>
</reference>
<dbReference type="GO" id="GO:0034220">
    <property type="term" value="P:monoatomic ion transmembrane transport"/>
    <property type="evidence" value="ECO:0007669"/>
    <property type="project" value="UniProtKB-KW"/>
</dbReference>
<keyword evidence="3 12" id="KW-0813">Transport</keyword>
<feature type="transmembrane region" description="Helical" evidence="12">
    <location>
        <begin position="465"/>
        <end position="487"/>
    </location>
</feature>
<evidence type="ECO:0000256" key="12">
    <source>
        <dbReference type="RuleBase" id="RU010713"/>
    </source>
</evidence>
<dbReference type="GO" id="GO:0005921">
    <property type="term" value="C:gap junction"/>
    <property type="evidence" value="ECO:0007669"/>
    <property type="project" value="UniProtKB-SubCell"/>
</dbReference>
<comment type="caution">
    <text evidence="12">Lacks conserved residue(s) required for the propagation of feature annotation.</text>
</comment>
<organism evidence="13 14">
    <name type="scientific">Tenebrio molitor</name>
    <name type="common">Yellow mealworm beetle</name>
    <dbReference type="NCBI Taxonomy" id="7067"/>
    <lineage>
        <taxon>Eukaryota</taxon>
        <taxon>Metazoa</taxon>
        <taxon>Ecdysozoa</taxon>
        <taxon>Arthropoda</taxon>
        <taxon>Hexapoda</taxon>
        <taxon>Insecta</taxon>
        <taxon>Pterygota</taxon>
        <taxon>Neoptera</taxon>
        <taxon>Endopterygota</taxon>
        <taxon>Coleoptera</taxon>
        <taxon>Polyphaga</taxon>
        <taxon>Cucujiformia</taxon>
        <taxon>Tenebrionidae</taxon>
        <taxon>Tenebrio</taxon>
    </lineage>
</organism>
<name>A0A8J6HC47_TENMO</name>
<gene>
    <name evidence="12" type="primary">inx</name>
    <name evidence="13" type="ORF">GEV33_011162</name>
</gene>
<keyword evidence="14" id="KW-1185">Reference proteome</keyword>
<dbReference type="EMBL" id="JABDTM020026684">
    <property type="protein sequence ID" value="KAH0811636.1"/>
    <property type="molecule type" value="Genomic_DNA"/>
</dbReference>
<keyword evidence="8 12" id="KW-1133">Transmembrane helix</keyword>
<evidence type="ECO:0000256" key="3">
    <source>
        <dbReference type="ARBA" id="ARBA00022448"/>
    </source>
</evidence>
<evidence type="ECO:0000256" key="6">
    <source>
        <dbReference type="ARBA" id="ARBA00022868"/>
    </source>
</evidence>
<dbReference type="PROSITE" id="PS51013">
    <property type="entry name" value="PANNEXIN"/>
    <property type="match status" value="3"/>
</dbReference>
<keyword evidence="10 12" id="KW-0472">Membrane</keyword>
<comment type="subcellular location">
    <subcellularLocation>
        <location evidence="1">Cell junction</location>
        <location evidence="1">Gap junction</location>
    </subcellularLocation>
    <subcellularLocation>
        <location evidence="2 12">Cell membrane</location>
        <topology evidence="2 12">Multi-pass membrane protein</topology>
    </subcellularLocation>
</comment>
<dbReference type="PANTHER" id="PTHR11893">
    <property type="entry name" value="INNEXIN"/>
    <property type="match status" value="1"/>
</dbReference>
<dbReference type="Pfam" id="PF00876">
    <property type="entry name" value="Innexin"/>
    <property type="match status" value="3"/>
</dbReference>
<evidence type="ECO:0000256" key="4">
    <source>
        <dbReference type="ARBA" id="ARBA00022475"/>
    </source>
</evidence>
<dbReference type="GO" id="GO:0005243">
    <property type="term" value="F:gap junction channel activity"/>
    <property type="evidence" value="ECO:0007669"/>
    <property type="project" value="TreeGrafter"/>
</dbReference>
<feature type="transmembrane region" description="Helical" evidence="12">
    <location>
        <begin position="200"/>
        <end position="218"/>
    </location>
</feature>
<dbReference type="InterPro" id="IPR000990">
    <property type="entry name" value="Innexin"/>
</dbReference>